<accession>A0ABU2H4N4</accession>
<dbReference type="Proteomes" id="UP001250214">
    <property type="component" value="Unassembled WGS sequence"/>
</dbReference>
<organism evidence="2 3">
    <name type="scientific">Lipingzhangella rawalii</name>
    <dbReference type="NCBI Taxonomy" id="2055835"/>
    <lineage>
        <taxon>Bacteria</taxon>
        <taxon>Bacillati</taxon>
        <taxon>Actinomycetota</taxon>
        <taxon>Actinomycetes</taxon>
        <taxon>Streptosporangiales</taxon>
        <taxon>Nocardiopsidaceae</taxon>
        <taxon>Lipingzhangella</taxon>
    </lineage>
</organism>
<dbReference type="EMBL" id="JAVLVT010000003">
    <property type="protein sequence ID" value="MDS1270267.1"/>
    <property type="molecule type" value="Genomic_DNA"/>
</dbReference>
<sequence length="90" mass="9368">MSLEEAARQLESAIHDARVSFDCIGLGNLERAHTSVITARAAVDAAETSLRAELERRDDNTNNTDDAAEGAGVGESGGEQGLAGEESRPG</sequence>
<name>A0ABU2H4N4_9ACTN</name>
<comment type="caution">
    <text evidence="2">The sequence shown here is derived from an EMBL/GenBank/DDBJ whole genome shotgun (WGS) entry which is preliminary data.</text>
</comment>
<dbReference type="RefSeq" id="WP_310911793.1">
    <property type="nucleotide sequence ID" value="NZ_JAVLVT010000003.1"/>
</dbReference>
<reference evidence="3" key="1">
    <citation type="submission" date="2023-07" db="EMBL/GenBank/DDBJ databases">
        <title>Novel species in the genus Lipingzhangella isolated from Sambhar Salt Lake.</title>
        <authorList>
            <person name="Jiya N."/>
            <person name="Kajale S."/>
            <person name="Sharma A."/>
        </authorList>
    </citation>
    <scope>NUCLEOTIDE SEQUENCE [LARGE SCALE GENOMIC DNA]</scope>
    <source>
        <strain evidence="3">LS1_29</strain>
    </source>
</reference>
<feature type="compositionally biased region" description="Gly residues" evidence="1">
    <location>
        <begin position="71"/>
        <end position="81"/>
    </location>
</feature>
<proteinExistence type="predicted"/>
<gene>
    <name evidence="2" type="ORF">RIF23_08170</name>
</gene>
<feature type="region of interest" description="Disordered" evidence="1">
    <location>
        <begin position="52"/>
        <end position="90"/>
    </location>
</feature>
<protein>
    <submittedName>
        <fullName evidence="2">Uncharacterized protein</fullName>
    </submittedName>
</protein>
<evidence type="ECO:0000313" key="2">
    <source>
        <dbReference type="EMBL" id="MDS1270267.1"/>
    </source>
</evidence>
<evidence type="ECO:0000256" key="1">
    <source>
        <dbReference type="SAM" id="MobiDB-lite"/>
    </source>
</evidence>
<evidence type="ECO:0000313" key="3">
    <source>
        <dbReference type="Proteomes" id="UP001250214"/>
    </source>
</evidence>
<keyword evidence="3" id="KW-1185">Reference proteome</keyword>